<feature type="domain" description="RNA polymerase III subunit Rpc25" evidence="7">
    <location>
        <begin position="73"/>
        <end position="196"/>
    </location>
</feature>
<dbReference type="InterPro" id="IPR013238">
    <property type="entry name" value="RNA_pol_III_Rbc25"/>
</dbReference>
<dbReference type="Gene3D" id="3.30.1490.120">
    <property type="entry name" value="RNA polymerase Rpb7-like, N-terminal domain"/>
    <property type="match status" value="1"/>
</dbReference>
<accession>A0AAV5AEU1</accession>
<sequence>MFCLSIIKDTVAVSPSYFSLPAEKAICQELHKKYANRVLPDVGLCICVSDITEAGEGKIVVFRLVVFRPFPSEVILAKVKSSSEDGTVNFFDDLYIPLNYLPQPSAFDPNEQAFFWLPDSELTSTIEMLDTPLTSRMYIDRNEPIRIRIESDEFFDDEPGPTKAAEGVLVQKPLRRSPYQVTCSIAEQGLGPVAWWDGSGAEQDVEMKED</sequence>
<evidence type="ECO:0000256" key="4">
    <source>
        <dbReference type="ARBA" id="ARBA00023163"/>
    </source>
</evidence>
<comment type="subcellular location">
    <subcellularLocation>
        <location evidence="1">Nucleus</location>
    </subcellularLocation>
</comment>
<dbReference type="PANTHER" id="PTHR12709">
    <property type="entry name" value="DNA-DIRECTED RNA POLYMERASE II, III"/>
    <property type="match status" value="1"/>
</dbReference>
<dbReference type="InterPro" id="IPR005576">
    <property type="entry name" value="Rpb7-like_N"/>
</dbReference>
<evidence type="ECO:0000259" key="7">
    <source>
        <dbReference type="Pfam" id="PF08292"/>
    </source>
</evidence>
<dbReference type="CDD" id="cd04330">
    <property type="entry name" value="RNAP_III_Rpc25_N"/>
    <property type="match status" value="1"/>
</dbReference>
<evidence type="ECO:0000256" key="5">
    <source>
        <dbReference type="ARBA" id="ARBA00023242"/>
    </source>
</evidence>
<dbReference type="PANTHER" id="PTHR12709:SF1">
    <property type="entry name" value="DNA-DIRECTED RNA POLYMERASE III SUBUNIT RPC8"/>
    <property type="match status" value="1"/>
</dbReference>
<dbReference type="Pfam" id="PF03876">
    <property type="entry name" value="SHS2_Rpb7-N"/>
    <property type="match status" value="1"/>
</dbReference>
<evidence type="ECO:0000313" key="8">
    <source>
        <dbReference type="EMBL" id="GJJ11188.1"/>
    </source>
</evidence>
<keyword evidence="5" id="KW-0539">Nucleus</keyword>
<keyword evidence="3" id="KW-0240">DNA-directed RNA polymerase</keyword>
<dbReference type="Pfam" id="PF08292">
    <property type="entry name" value="RNA_pol_Rbc25"/>
    <property type="match status" value="1"/>
</dbReference>
<dbReference type="InterPro" id="IPR036898">
    <property type="entry name" value="RNA_pol_Rpb7-like_N_sf"/>
</dbReference>
<evidence type="ECO:0008006" key="10">
    <source>
        <dbReference type="Google" id="ProtNLM"/>
    </source>
</evidence>
<evidence type="ECO:0000259" key="6">
    <source>
        <dbReference type="Pfam" id="PF03876"/>
    </source>
</evidence>
<dbReference type="GO" id="GO:0006384">
    <property type="term" value="P:transcription initiation at RNA polymerase III promoter"/>
    <property type="evidence" value="ECO:0007669"/>
    <property type="project" value="TreeGrafter"/>
</dbReference>
<proteinExistence type="inferred from homology"/>
<comment type="similarity">
    <text evidence="2">Belongs to the eukaryotic RPB7/RPC8 RNA polymerase subunit family.</text>
</comment>
<evidence type="ECO:0000256" key="1">
    <source>
        <dbReference type="ARBA" id="ARBA00004123"/>
    </source>
</evidence>
<dbReference type="InterPro" id="IPR012340">
    <property type="entry name" value="NA-bd_OB-fold"/>
</dbReference>
<dbReference type="Gene3D" id="2.40.50.140">
    <property type="entry name" value="Nucleic acid-binding proteins"/>
    <property type="match status" value="1"/>
</dbReference>
<dbReference type="InterPro" id="IPR045113">
    <property type="entry name" value="Rpb7-like"/>
</dbReference>
<name>A0AAV5AEU1_9AGAM</name>
<reference evidence="8" key="1">
    <citation type="submission" date="2021-10" db="EMBL/GenBank/DDBJ databases">
        <title>De novo Genome Assembly of Clathrus columnatus (Basidiomycota, Fungi) Using Illumina and Nanopore Sequence Data.</title>
        <authorList>
            <person name="Ogiso-Tanaka E."/>
            <person name="Itagaki H."/>
            <person name="Hosoya T."/>
            <person name="Hosaka K."/>
        </authorList>
    </citation>
    <scope>NUCLEOTIDE SEQUENCE</scope>
    <source>
        <strain evidence="8">MO-923</strain>
    </source>
</reference>
<gene>
    <name evidence="8" type="ORF">Clacol_005420</name>
</gene>
<feature type="domain" description="RNA polymerase Rpb7-like N-terminal" evidence="6">
    <location>
        <begin position="8"/>
        <end position="60"/>
    </location>
</feature>
<keyword evidence="4" id="KW-0804">Transcription</keyword>
<dbReference type="EMBL" id="BPWL01000006">
    <property type="protein sequence ID" value="GJJ11188.1"/>
    <property type="molecule type" value="Genomic_DNA"/>
</dbReference>
<keyword evidence="9" id="KW-1185">Reference proteome</keyword>
<dbReference type="AlphaFoldDB" id="A0AAV5AEU1"/>
<evidence type="ECO:0000256" key="2">
    <source>
        <dbReference type="ARBA" id="ARBA00009307"/>
    </source>
</evidence>
<evidence type="ECO:0000313" key="9">
    <source>
        <dbReference type="Proteomes" id="UP001050691"/>
    </source>
</evidence>
<protein>
    <recommendedName>
        <fullName evidence="10">DNA-directed RNA polymerase III subunit RPC8</fullName>
    </recommendedName>
</protein>
<dbReference type="Proteomes" id="UP001050691">
    <property type="component" value="Unassembled WGS sequence"/>
</dbReference>
<comment type="caution">
    <text evidence="8">The sequence shown here is derived from an EMBL/GenBank/DDBJ whole genome shotgun (WGS) entry which is preliminary data.</text>
</comment>
<dbReference type="SUPFAM" id="SSF88798">
    <property type="entry name" value="N-terminal, heterodimerisation domain of RBP7 (RpoE)"/>
    <property type="match status" value="1"/>
</dbReference>
<evidence type="ECO:0000256" key="3">
    <source>
        <dbReference type="ARBA" id="ARBA00022478"/>
    </source>
</evidence>
<dbReference type="GO" id="GO:0005666">
    <property type="term" value="C:RNA polymerase III complex"/>
    <property type="evidence" value="ECO:0007669"/>
    <property type="project" value="TreeGrafter"/>
</dbReference>
<organism evidence="8 9">
    <name type="scientific">Clathrus columnatus</name>
    <dbReference type="NCBI Taxonomy" id="1419009"/>
    <lineage>
        <taxon>Eukaryota</taxon>
        <taxon>Fungi</taxon>
        <taxon>Dikarya</taxon>
        <taxon>Basidiomycota</taxon>
        <taxon>Agaricomycotina</taxon>
        <taxon>Agaricomycetes</taxon>
        <taxon>Phallomycetidae</taxon>
        <taxon>Phallales</taxon>
        <taxon>Clathraceae</taxon>
        <taxon>Clathrus</taxon>
    </lineage>
</organism>